<keyword evidence="2" id="KW-1133">Transmembrane helix</keyword>
<dbReference type="InterPro" id="IPR058637">
    <property type="entry name" value="YknX-like_C"/>
</dbReference>
<dbReference type="SUPFAM" id="SSF111369">
    <property type="entry name" value="HlyD-like secretion proteins"/>
    <property type="match status" value="1"/>
</dbReference>
<dbReference type="eggNOG" id="COG0845">
    <property type="taxonomic scope" value="Bacteria"/>
</dbReference>
<reference evidence="7 8" key="1">
    <citation type="submission" date="2006-10" db="EMBL/GenBank/DDBJ databases">
        <title>Complete sequence of chromosome of Pelobacter propionicus DSM 2379.</title>
        <authorList>
            <consortium name="US DOE Joint Genome Institute"/>
            <person name="Copeland A."/>
            <person name="Lucas S."/>
            <person name="Lapidus A."/>
            <person name="Barry K."/>
            <person name="Detter J.C."/>
            <person name="Glavina del Rio T."/>
            <person name="Hammon N."/>
            <person name="Israni S."/>
            <person name="Dalin E."/>
            <person name="Tice H."/>
            <person name="Pitluck S."/>
            <person name="Saunders E."/>
            <person name="Brettin T."/>
            <person name="Bruce D."/>
            <person name="Han C."/>
            <person name="Tapia R."/>
            <person name="Schmutz J."/>
            <person name="Larimer F."/>
            <person name="Land M."/>
            <person name="Hauser L."/>
            <person name="Kyrpides N."/>
            <person name="Kim E."/>
            <person name="Lovley D."/>
            <person name="Richardson P."/>
        </authorList>
    </citation>
    <scope>NUCLEOTIDE SEQUENCE [LARGE SCALE GENOMIC DNA]</scope>
    <source>
        <strain evidence="8">DSM 2379 / NBRC 103807 / OttBd1</strain>
    </source>
</reference>
<dbReference type="KEGG" id="ppd:Ppro_1983"/>
<dbReference type="InterPro" id="IPR006143">
    <property type="entry name" value="RND_pump_MFP"/>
</dbReference>
<dbReference type="Pfam" id="PF25954">
    <property type="entry name" value="Beta-barrel_RND_2"/>
    <property type="match status" value="1"/>
</dbReference>
<accession>A1AQH1</accession>
<dbReference type="GO" id="GO:1990281">
    <property type="term" value="C:efflux pump complex"/>
    <property type="evidence" value="ECO:0007669"/>
    <property type="project" value="TreeGrafter"/>
</dbReference>
<dbReference type="PANTHER" id="PTHR30469:SF38">
    <property type="entry name" value="HLYD FAMILY SECRETION PROTEIN"/>
    <property type="match status" value="1"/>
</dbReference>
<dbReference type="Gene3D" id="1.10.287.470">
    <property type="entry name" value="Helix hairpin bin"/>
    <property type="match status" value="1"/>
</dbReference>
<evidence type="ECO:0000259" key="3">
    <source>
        <dbReference type="Pfam" id="PF25876"/>
    </source>
</evidence>
<evidence type="ECO:0000313" key="7">
    <source>
        <dbReference type="EMBL" id="ABK99591.1"/>
    </source>
</evidence>
<feature type="domain" description="YknX-like C-terminal permuted SH3-like" evidence="6">
    <location>
        <begin position="346"/>
        <end position="412"/>
    </location>
</feature>
<evidence type="ECO:0000256" key="1">
    <source>
        <dbReference type="ARBA" id="ARBA00009477"/>
    </source>
</evidence>
<dbReference type="Pfam" id="PF25989">
    <property type="entry name" value="YknX_C"/>
    <property type="match status" value="1"/>
</dbReference>
<dbReference type="Proteomes" id="UP000006732">
    <property type="component" value="Chromosome"/>
</dbReference>
<dbReference type="PANTHER" id="PTHR30469">
    <property type="entry name" value="MULTIDRUG RESISTANCE PROTEIN MDTA"/>
    <property type="match status" value="1"/>
</dbReference>
<dbReference type="Pfam" id="PF25876">
    <property type="entry name" value="HH_MFP_RND"/>
    <property type="match status" value="1"/>
</dbReference>
<name>A1AQH1_PELPD</name>
<feature type="transmembrane region" description="Helical" evidence="2">
    <location>
        <begin position="39"/>
        <end position="59"/>
    </location>
</feature>
<keyword evidence="8" id="KW-1185">Reference proteome</keyword>
<evidence type="ECO:0000259" key="5">
    <source>
        <dbReference type="Pfam" id="PF25954"/>
    </source>
</evidence>
<evidence type="ECO:0000256" key="2">
    <source>
        <dbReference type="SAM" id="Phobius"/>
    </source>
</evidence>
<keyword evidence="2" id="KW-0472">Membrane</keyword>
<dbReference type="InterPro" id="IPR058792">
    <property type="entry name" value="Beta-barrel_RND_2"/>
</dbReference>
<feature type="domain" description="CusB-like beta-barrel" evidence="5">
    <location>
        <begin position="261"/>
        <end position="332"/>
    </location>
</feature>
<dbReference type="GO" id="GO:0015562">
    <property type="term" value="F:efflux transmembrane transporter activity"/>
    <property type="evidence" value="ECO:0007669"/>
    <property type="project" value="TreeGrafter"/>
</dbReference>
<comment type="similarity">
    <text evidence="1">Belongs to the membrane fusion protein (MFP) (TC 8.A.1) family.</text>
</comment>
<dbReference type="InterPro" id="IPR058624">
    <property type="entry name" value="MdtA-like_HH"/>
</dbReference>
<protein>
    <submittedName>
        <fullName evidence="7">Efflux transporter, RND family, MFP subunit</fullName>
    </submittedName>
</protein>
<dbReference type="AlphaFoldDB" id="A1AQH1"/>
<keyword evidence="2" id="KW-0812">Transmembrane</keyword>
<evidence type="ECO:0000259" key="4">
    <source>
        <dbReference type="Pfam" id="PF25917"/>
    </source>
</evidence>
<organism evidence="7 8">
    <name type="scientific">Pelobacter propionicus (strain DSM 2379 / NBRC 103807 / OttBd1)</name>
    <dbReference type="NCBI Taxonomy" id="338966"/>
    <lineage>
        <taxon>Bacteria</taxon>
        <taxon>Pseudomonadati</taxon>
        <taxon>Thermodesulfobacteriota</taxon>
        <taxon>Desulfuromonadia</taxon>
        <taxon>Desulfuromonadales</taxon>
        <taxon>Desulfuromonadaceae</taxon>
        <taxon>Pelobacter</taxon>
    </lineage>
</organism>
<gene>
    <name evidence="7" type="ordered locus">Ppro_1983</name>
</gene>
<dbReference type="Gene3D" id="2.40.30.170">
    <property type="match status" value="1"/>
</dbReference>
<dbReference type="Gene3D" id="2.40.50.100">
    <property type="match status" value="1"/>
</dbReference>
<proteinExistence type="inferred from homology"/>
<dbReference type="HOGENOM" id="CLU_018816_1_2_7"/>
<dbReference type="STRING" id="338966.Ppro_1983"/>
<feature type="domain" description="Multidrug resistance protein MdtA-like barrel-sandwich hybrid" evidence="4">
    <location>
        <begin position="92"/>
        <end position="248"/>
    </location>
</feature>
<dbReference type="InterPro" id="IPR058625">
    <property type="entry name" value="MdtA-like_BSH"/>
</dbReference>
<dbReference type="Pfam" id="PF25917">
    <property type="entry name" value="BSH_RND"/>
    <property type="match status" value="1"/>
</dbReference>
<feature type="domain" description="Multidrug resistance protein MdtA-like alpha-helical hairpin" evidence="3">
    <location>
        <begin position="140"/>
        <end position="207"/>
    </location>
</feature>
<sequence length="416" mass="44472">MLTPPGENGYSMEHEDLDQLKIDKTVTAPRSGTSRGRRFWAAGILLVVLAVSLYVSGVLRPAETVEVVTVQQIFPSQGFTLLSASGYVVAQRKAAVASKATGRLVWLGVEEGSAVRQGDVIARIENADVLAIQSQAAANLKNCRADLDQALAELHDAHLSFKRYTILLSDGVVSRADFDAAQARYRKAQAAVAGARAAIRSASAALDGARVAVEFTSIRAPFDAVVLTKNADVGDIVTPLASAANAKAAVVTIADMGSLQVEVDVMESSLEKVRVGQPCEIQLDSFPDLRFRGAVHMVVPTADRSKATVLVKVRFLDFDRRILPEMSARVAFLSRPVANSEQRPRTTIPSAALVRGRGRNLVFLVEGDRIKEKPVNLGVKVGDLVEVTSGVKSGDSLVLRPAGSLRDGSRISIPEK</sequence>
<dbReference type="Gene3D" id="2.40.420.20">
    <property type="match status" value="1"/>
</dbReference>
<evidence type="ECO:0000313" key="8">
    <source>
        <dbReference type="Proteomes" id="UP000006732"/>
    </source>
</evidence>
<dbReference type="EMBL" id="CP000482">
    <property type="protein sequence ID" value="ABK99591.1"/>
    <property type="molecule type" value="Genomic_DNA"/>
</dbReference>
<evidence type="ECO:0000259" key="6">
    <source>
        <dbReference type="Pfam" id="PF25989"/>
    </source>
</evidence>
<dbReference type="NCBIfam" id="TIGR01730">
    <property type="entry name" value="RND_mfp"/>
    <property type="match status" value="1"/>
</dbReference>